<proteinExistence type="predicted"/>
<dbReference type="EMBL" id="OVTA01000078">
    <property type="protein sequence ID" value="SPS02541.1"/>
    <property type="molecule type" value="Genomic_DNA"/>
</dbReference>
<name>A0A375JD99_9BURK</name>
<accession>A0A375JD99</accession>
<organism evidence="1 2">
    <name type="scientific">Cupriavidus taiwanensis</name>
    <dbReference type="NCBI Taxonomy" id="164546"/>
    <lineage>
        <taxon>Bacteria</taxon>
        <taxon>Pseudomonadati</taxon>
        <taxon>Pseudomonadota</taxon>
        <taxon>Betaproteobacteria</taxon>
        <taxon>Burkholderiales</taxon>
        <taxon>Burkholderiaceae</taxon>
        <taxon>Cupriavidus</taxon>
    </lineage>
</organism>
<sequence length="73" mass="7568">MRILPDNNMRAAGWRICVAAKGVPVTGGVAGERAVARAAFYGYTGPVSPTLRAPAGPVQRPVWLAPKPISTPG</sequence>
<evidence type="ECO:0000313" key="2">
    <source>
        <dbReference type="Proteomes" id="UP000256805"/>
    </source>
</evidence>
<dbReference type="AlphaFoldDB" id="A0A375JD99"/>
<dbReference type="Proteomes" id="UP000256805">
    <property type="component" value="Unassembled WGS sequence"/>
</dbReference>
<reference evidence="1 2" key="1">
    <citation type="submission" date="2018-01" db="EMBL/GenBank/DDBJ databases">
        <authorList>
            <person name="Gaut B.S."/>
            <person name="Morton B.R."/>
            <person name="Clegg M.T."/>
            <person name="Duvall M.R."/>
        </authorList>
    </citation>
    <scope>NUCLEOTIDE SEQUENCE [LARGE SCALE GENOMIC DNA]</scope>
    <source>
        <strain evidence="1">Cupriavidus taiwanensis cmp 52</strain>
    </source>
</reference>
<protein>
    <submittedName>
        <fullName evidence="1">Uncharacterized protein</fullName>
    </submittedName>
</protein>
<evidence type="ECO:0000313" key="1">
    <source>
        <dbReference type="EMBL" id="SPS02541.1"/>
    </source>
</evidence>
<gene>
    <name evidence="1" type="ORF">CBM2634_U150003</name>
</gene>